<dbReference type="Pfam" id="PF14289">
    <property type="entry name" value="DUF4369"/>
    <property type="match status" value="1"/>
</dbReference>
<dbReference type="InterPro" id="IPR000866">
    <property type="entry name" value="AhpC/TSA"/>
</dbReference>
<gene>
    <name evidence="7" type="ORF">BacF7301_04455</name>
</gene>
<dbReference type="KEGG" id="bfc:BacF7301_04455"/>
<reference evidence="7 8" key="1">
    <citation type="submission" date="2020-03" db="EMBL/GenBank/DDBJ databases">
        <title>Genomic analysis of Bacteroides faecium CBA7301.</title>
        <authorList>
            <person name="Kim J."/>
            <person name="Roh S.W."/>
        </authorList>
    </citation>
    <scope>NUCLEOTIDE SEQUENCE [LARGE SCALE GENOMIC DNA]</scope>
    <source>
        <strain evidence="7 8">CBA7301</strain>
    </source>
</reference>
<dbReference type="PANTHER" id="PTHR42852:SF6">
    <property type="entry name" value="THIOL:DISULFIDE INTERCHANGE PROTEIN DSBE"/>
    <property type="match status" value="1"/>
</dbReference>
<evidence type="ECO:0000256" key="2">
    <source>
        <dbReference type="ARBA" id="ARBA00022748"/>
    </source>
</evidence>
<dbReference type="InterPro" id="IPR036249">
    <property type="entry name" value="Thioredoxin-like_sf"/>
</dbReference>
<dbReference type="EMBL" id="CP050831">
    <property type="protein sequence ID" value="QIU93451.1"/>
    <property type="molecule type" value="Genomic_DNA"/>
</dbReference>
<evidence type="ECO:0000313" key="8">
    <source>
        <dbReference type="Proteomes" id="UP000501780"/>
    </source>
</evidence>
<feature type="domain" description="Thioredoxin" evidence="6">
    <location>
        <begin position="239"/>
        <end position="377"/>
    </location>
</feature>
<dbReference type="GO" id="GO:0030313">
    <property type="term" value="C:cell envelope"/>
    <property type="evidence" value="ECO:0007669"/>
    <property type="project" value="UniProtKB-SubCell"/>
</dbReference>
<keyword evidence="2" id="KW-0201">Cytochrome c-type biogenesis</keyword>
<dbReference type="InterPro" id="IPR050553">
    <property type="entry name" value="Thioredoxin_ResA/DsbE_sf"/>
</dbReference>
<dbReference type="CDD" id="cd02966">
    <property type="entry name" value="TlpA_like_family"/>
    <property type="match status" value="1"/>
</dbReference>
<dbReference type="PANTHER" id="PTHR42852">
    <property type="entry name" value="THIOL:DISULFIDE INTERCHANGE PROTEIN DSBE"/>
    <property type="match status" value="1"/>
</dbReference>
<evidence type="ECO:0000259" key="6">
    <source>
        <dbReference type="PROSITE" id="PS51352"/>
    </source>
</evidence>
<dbReference type="PROSITE" id="PS51352">
    <property type="entry name" value="THIOREDOXIN_2"/>
    <property type="match status" value="1"/>
</dbReference>
<protein>
    <submittedName>
        <fullName evidence="7">AhpC/TSA family protein</fullName>
    </submittedName>
</protein>
<keyword evidence="4" id="KW-0676">Redox-active center</keyword>
<accession>A0A6H0KKA0</accession>
<dbReference type="InterPro" id="IPR013766">
    <property type="entry name" value="Thioredoxin_domain"/>
</dbReference>
<name>A0A6H0KKA0_9BACE</name>
<evidence type="ECO:0000256" key="4">
    <source>
        <dbReference type="ARBA" id="ARBA00023284"/>
    </source>
</evidence>
<comment type="subcellular location">
    <subcellularLocation>
        <location evidence="1">Cell envelope</location>
    </subcellularLocation>
</comment>
<feature type="coiled-coil region" evidence="5">
    <location>
        <begin position="142"/>
        <end position="181"/>
    </location>
</feature>
<sequence length="377" mass="42304">MKFNLIAGISLTITLALFNEGTKAQNGKYTLDVKTNATDSKLFIFQKSGTIIKLDSLVSADGIFHKEGEVNTPYKVRLFLVPKSQSSNETSFKKGFPIYLEPGNITITSDGQTLDNCVLSGTPSNDDLYAYNKMRKPFISRMNQLEKDFDKAKQENNILKRQSIRIEYDELETKLAQAENEFFNTHPNSLISFEWLTSSFNIIREKSKVITMFDQMGDVVKQSEAGKQFKARLDHTIAVEIGGIAPDFAAPNPEGKEISLKSFRGKYVLVDFWASWCGPCRRENPNVVVAYNAYKNKNFTVLGISLDNTKEAWTKAIAKDGLGWEQISDLKGWNSALAALYSVRGIPTNFLIDPQGKIIAINLRGEELQKKLSELIP</sequence>
<dbReference type="InterPro" id="IPR017937">
    <property type="entry name" value="Thioredoxin_CS"/>
</dbReference>
<dbReference type="Proteomes" id="UP000501780">
    <property type="component" value="Chromosome"/>
</dbReference>
<dbReference type="InterPro" id="IPR025380">
    <property type="entry name" value="DUF4369"/>
</dbReference>
<keyword evidence="3" id="KW-1015">Disulfide bond</keyword>
<evidence type="ECO:0000256" key="1">
    <source>
        <dbReference type="ARBA" id="ARBA00004196"/>
    </source>
</evidence>
<dbReference type="Pfam" id="PF00578">
    <property type="entry name" value="AhpC-TSA"/>
    <property type="match status" value="1"/>
</dbReference>
<evidence type="ECO:0000313" key="7">
    <source>
        <dbReference type="EMBL" id="QIU93451.1"/>
    </source>
</evidence>
<dbReference type="AlphaFoldDB" id="A0A6H0KKA0"/>
<proteinExistence type="predicted"/>
<evidence type="ECO:0000256" key="5">
    <source>
        <dbReference type="SAM" id="Coils"/>
    </source>
</evidence>
<dbReference type="RefSeq" id="WP_167960609.1">
    <property type="nucleotide sequence ID" value="NZ_CP050831.1"/>
</dbReference>
<dbReference type="GO" id="GO:0016491">
    <property type="term" value="F:oxidoreductase activity"/>
    <property type="evidence" value="ECO:0007669"/>
    <property type="project" value="InterPro"/>
</dbReference>
<keyword evidence="8" id="KW-1185">Reference proteome</keyword>
<evidence type="ECO:0000256" key="3">
    <source>
        <dbReference type="ARBA" id="ARBA00023157"/>
    </source>
</evidence>
<dbReference type="Gene3D" id="3.40.30.10">
    <property type="entry name" value="Glutaredoxin"/>
    <property type="match status" value="1"/>
</dbReference>
<dbReference type="SUPFAM" id="SSF52833">
    <property type="entry name" value="Thioredoxin-like"/>
    <property type="match status" value="1"/>
</dbReference>
<keyword evidence="5" id="KW-0175">Coiled coil</keyword>
<dbReference type="PROSITE" id="PS00194">
    <property type="entry name" value="THIOREDOXIN_1"/>
    <property type="match status" value="1"/>
</dbReference>
<dbReference type="GO" id="GO:0016209">
    <property type="term" value="F:antioxidant activity"/>
    <property type="evidence" value="ECO:0007669"/>
    <property type="project" value="InterPro"/>
</dbReference>
<organism evidence="7 8">
    <name type="scientific">Bacteroides faecium</name>
    <dbReference type="NCBI Taxonomy" id="2715212"/>
    <lineage>
        <taxon>Bacteria</taxon>
        <taxon>Pseudomonadati</taxon>
        <taxon>Bacteroidota</taxon>
        <taxon>Bacteroidia</taxon>
        <taxon>Bacteroidales</taxon>
        <taxon>Bacteroidaceae</taxon>
        <taxon>Bacteroides</taxon>
    </lineage>
</organism>
<dbReference type="GO" id="GO:0017004">
    <property type="term" value="P:cytochrome complex assembly"/>
    <property type="evidence" value="ECO:0007669"/>
    <property type="project" value="UniProtKB-KW"/>
</dbReference>